<keyword evidence="8" id="KW-0067">ATP-binding</keyword>
<organism evidence="11 12">
    <name type="scientific">Candidatus Magasanikbacteria bacterium GW2011_GWC2_45_8</name>
    <dbReference type="NCBI Taxonomy" id="1619050"/>
    <lineage>
        <taxon>Bacteria</taxon>
        <taxon>Candidatus Magasanikiibacteriota</taxon>
    </lineage>
</organism>
<dbReference type="Gene3D" id="3.40.50.300">
    <property type="entry name" value="P-loop containing nucleotide triphosphate hydrolases"/>
    <property type="match status" value="1"/>
</dbReference>
<gene>
    <name evidence="11" type="ORF">UX20_C0017G0015</name>
</gene>
<evidence type="ECO:0000256" key="1">
    <source>
        <dbReference type="ARBA" id="ARBA00004496"/>
    </source>
</evidence>
<keyword evidence="4" id="KW-0963">Cytoplasm</keyword>
<dbReference type="AlphaFoldDB" id="A0A0G1MZT3"/>
<dbReference type="InterPro" id="IPR003442">
    <property type="entry name" value="T6A_TsaE"/>
</dbReference>
<evidence type="ECO:0000256" key="2">
    <source>
        <dbReference type="ARBA" id="ARBA00007599"/>
    </source>
</evidence>
<dbReference type="Proteomes" id="UP000034911">
    <property type="component" value="Unassembled WGS sequence"/>
</dbReference>
<dbReference type="SUPFAM" id="SSF52540">
    <property type="entry name" value="P-loop containing nucleoside triphosphate hydrolases"/>
    <property type="match status" value="1"/>
</dbReference>
<dbReference type="GO" id="GO:0005524">
    <property type="term" value="F:ATP binding"/>
    <property type="evidence" value="ECO:0007669"/>
    <property type="project" value="UniProtKB-KW"/>
</dbReference>
<keyword evidence="6" id="KW-0479">Metal-binding</keyword>
<dbReference type="PATRIC" id="fig|1619050.3.peg.376"/>
<dbReference type="STRING" id="1619050.UX20_C0017G0015"/>
<evidence type="ECO:0000256" key="5">
    <source>
        <dbReference type="ARBA" id="ARBA00022694"/>
    </source>
</evidence>
<dbReference type="GO" id="GO:0046872">
    <property type="term" value="F:metal ion binding"/>
    <property type="evidence" value="ECO:0007669"/>
    <property type="project" value="UniProtKB-KW"/>
</dbReference>
<reference evidence="11 12" key="1">
    <citation type="journal article" date="2015" name="Nature">
        <title>rRNA introns, odd ribosomes, and small enigmatic genomes across a large radiation of phyla.</title>
        <authorList>
            <person name="Brown C.T."/>
            <person name="Hug L.A."/>
            <person name="Thomas B.C."/>
            <person name="Sharon I."/>
            <person name="Castelle C.J."/>
            <person name="Singh A."/>
            <person name="Wilkins M.J."/>
            <person name="Williams K.H."/>
            <person name="Banfield J.F."/>
        </authorList>
    </citation>
    <scope>NUCLEOTIDE SEQUENCE [LARGE SCALE GENOMIC DNA]</scope>
</reference>
<dbReference type="GO" id="GO:0005737">
    <property type="term" value="C:cytoplasm"/>
    <property type="evidence" value="ECO:0007669"/>
    <property type="project" value="UniProtKB-SubCell"/>
</dbReference>
<dbReference type="GO" id="GO:0002949">
    <property type="term" value="P:tRNA threonylcarbamoyladenosine modification"/>
    <property type="evidence" value="ECO:0007669"/>
    <property type="project" value="InterPro"/>
</dbReference>
<proteinExistence type="inferred from homology"/>
<evidence type="ECO:0000256" key="9">
    <source>
        <dbReference type="ARBA" id="ARBA00022842"/>
    </source>
</evidence>
<name>A0A0G1MZT3_9BACT</name>
<keyword evidence="7" id="KW-0547">Nucleotide-binding</keyword>
<protein>
    <recommendedName>
        <fullName evidence="3">tRNA threonylcarbamoyladenosine biosynthesis protein TsaE</fullName>
    </recommendedName>
    <alternativeName>
        <fullName evidence="10">t(6)A37 threonylcarbamoyladenosine biosynthesis protein TsaE</fullName>
    </alternativeName>
</protein>
<dbReference type="EMBL" id="LCLH01000017">
    <property type="protein sequence ID" value="KKU13597.1"/>
    <property type="molecule type" value="Genomic_DNA"/>
</dbReference>
<comment type="similarity">
    <text evidence="2">Belongs to the TsaE family.</text>
</comment>
<evidence type="ECO:0000256" key="8">
    <source>
        <dbReference type="ARBA" id="ARBA00022840"/>
    </source>
</evidence>
<sequence>MKKQIIITNSAEETRALGAQLTQTFKGGHVVLLEGDLGAGKTHFAQGAAHELGIRKHITSPTFTIMNLYAVPAAQKKITGVARLAHIDLYRIKTLEEAYAIGVMDYIGEPSTLTLIEWPKKIQNALPKDCACVTVTIKVTSKTLRTFAIKPE</sequence>
<evidence type="ECO:0000256" key="10">
    <source>
        <dbReference type="ARBA" id="ARBA00032441"/>
    </source>
</evidence>
<evidence type="ECO:0000256" key="3">
    <source>
        <dbReference type="ARBA" id="ARBA00019010"/>
    </source>
</evidence>
<evidence type="ECO:0000313" key="12">
    <source>
        <dbReference type="Proteomes" id="UP000034911"/>
    </source>
</evidence>
<evidence type="ECO:0000313" key="11">
    <source>
        <dbReference type="EMBL" id="KKU13597.1"/>
    </source>
</evidence>
<dbReference type="PANTHER" id="PTHR33540:SF2">
    <property type="entry name" value="TRNA THREONYLCARBAMOYLADENOSINE BIOSYNTHESIS PROTEIN TSAE"/>
    <property type="match status" value="1"/>
</dbReference>
<dbReference type="NCBIfam" id="TIGR00150">
    <property type="entry name" value="T6A_YjeE"/>
    <property type="match status" value="1"/>
</dbReference>
<dbReference type="PANTHER" id="PTHR33540">
    <property type="entry name" value="TRNA THREONYLCARBAMOYLADENOSINE BIOSYNTHESIS PROTEIN TSAE"/>
    <property type="match status" value="1"/>
</dbReference>
<dbReference type="InterPro" id="IPR027417">
    <property type="entry name" value="P-loop_NTPase"/>
</dbReference>
<dbReference type="Pfam" id="PF02367">
    <property type="entry name" value="TsaE"/>
    <property type="match status" value="1"/>
</dbReference>
<evidence type="ECO:0000256" key="7">
    <source>
        <dbReference type="ARBA" id="ARBA00022741"/>
    </source>
</evidence>
<accession>A0A0G1MZT3</accession>
<evidence type="ECO:0000256" key="4">
    <source>
        <dbReference type="ARBA" id="ARBA00022490"/>
    </source>
</evidence>
<evidence type="ECO:0000256" key="6">
    <source>
        <dbReference type="ARBA" id="ARBA00022723"/>
    </source>
</evidence>
<keyword evidence="5" id="KW-0819">tRNA processing</keyword>
<comment type="caution">
    <text evidence="11">The sequence shown here is derived from an EMBL/GenBank/DDBJ whole genome shotgun (WGS) entry which is preliminary data.</text>
</comment>
<keyword evidence="9" id="KW-0460">Magnesium</keyword>
<comment type="subcellular location">
    <subcellularLocation>
        <location evidence="1">Cytoplasm</location>
    </subcellularLocation>
</comment>